<keyword evidence="7" id="KW-0067">ATP-binding</keyword>
<dbReference type="InterPro" id="IPR050482">
    <property type="entry name" value="Sensor_HK_TwoCompSys"/>
</dbReference>
<comment type="catalytic activity">
    <reaction evidence="1">
        <text>ATP + protein L-histidine = ADP + protein N-phospho-L-histidine.</text>
        <dbReference type="EC" id="2.7.13.3"/>
    </reaction>
</comment>
<reference evidence="13 14" key="1">
    <citation type="submission" date="2021-01" db="EMBL/GenBank/DDBJ databases">
        <title>Whole genome shotgun sequence of Planotetraspora phitsanulokensis NBRC 104273.</title>
        <authorList>
            <person name="Komaki H."/>
            <person name="Tamura T."/>
        </authorList>
    </citation>
    <scope>NUCLEOTIDE SEQUENCE [LARGE SCALE GENOMIC DNA]</scope>
    <source>
        <strain evidence="13 14">NBRC 104273</strain>
    </source>
</reference>
<keyword evidence="3" id="KW-0597">Phosphoprotein</keyword>
<evidence type="ECO:0000256" key="10">
    <source>
        <dbReference type="SAM" id="MobiDB-lite"/>
    </source>
</evidence>
<keyword evidence="5" id="KW-0547">Nucleotide-binding</keyword>
<accession>A0A8J3U1H9</accession>
<dbReference type="CDD" id="cd16917">
    <property type="entry name" value="HATPase_UhpB-NarQ-NarX-like"/>
    <property type="match status" value="1"/>
</dbReference>
<feature type="transmembrane region" description="Helical" evidence="11">
    <location>
        <begin position="140"/>
        <end position="166"/>
    </location>
</feature>
<gene>
    <name evidence="13" type="ORF">Pph01_15240</name>
</gene>
<evidence type="ECO:0000256" key="2">
    <source>
        <dbReference type="ARBA" id="ARBA00012438"/>
    </source>
</evidence>
<evidence type="ECO:0000259" key="12">
    <source>
        <dbReference type="SMART" id="SM00387"/>
    </source>
</evidence>
<organism evidence="13 14">
    <name type="scientific">Planotetraspora phitsanulokensis</name>
    <dbReference type="NCBI Taxonomy" id="575192"/>
    <lineage>
        <taxon>Bacteria</taxon>
        <taxon>Bacillati</taxon>
        <taxon>Actinomycetota</taxon>
        <taxon>Actinomycetes</taxon>
        <taxon>Streptosporangiales</taxon>
        <taxon>Streptosporangiaceae</taxon>
        <taxon>Planotetraspora</taxon>
    </lineage>
</organism>
<dbReference type="EMBL" id="BOOP01000004">
    <property type="protein sequence ID" value="GII36521.1"/>
    <property type="molecule type" value="Genomic_DNA"/>
</dbReference>
<dbReference type="PANTHER" id="PTHR24421">
    <property type="entry name" value="NITRATE/NITRITE SENSOR PROTEIN NARX-RELATED"/>
    <property type="match status" value="1"/>
</dbReference>
<evidence type="ECO:0000256" key="6">
    <source>
        <dbReference type="ARBA" id="ARBA00022777"/>
    </source>
</evidence>
<protein>
    <recommendedName>
        <fullName evidence="2">histidine kinase</fullName>
        <ecNumber evidence="2">2.7.13.3</ecNumber>
    </recommendedName>
</protein>
<dbReference type="AlphaFoldDB" id="A0A8J3U1H9"/>
<keyword evidence="4" id="KW-0808">Transferase</keyword>
<keyword evidence="8" id="KW-0902">Two-component regulatory system</keyword>
<feature type="transmembrane region" description="Helical" evidence="11">
    <location>
        <begin position="20"/>
        <end position="44"/>
    </location>
</feature>
<keyword evidence="6" id="KW-0418">Kinase</keyword>
<dbReference type="PANTHER" id="PTHR24421:SF10">
    <property type="entry name" value="NITRATE_NITRITE SENSOR PROTEIN NARQ"/>
    <property type="match status" value="1"/>
</dbReference>
<sequence length="390" mass="41350">MPEQPERLITRMARAGRVLAALVLGTLTAAVEMVFLLLAGPILLASRVHRRRGPAPARFVLLAAGGLAELEVRRLGLFGGPVVSERRGSRVIAYLAVRWLVGVLGGLVLFLLGLGAATGVTFVVGWSQGQNPDGIPPTPWIVAYLAVAGAVMLFLDIMGIVGVAALEVGIARRFLGPSSTEALERRVAELAESRAGIVAVVDQERRRIERDLHDGVQQRLVALALLIGRARRGRSQEHLEDLLRQAQQEAQEALSELREVAWRIYPTGLDSLGLHDALSAVAGRAGVPVTVRYGLARRPAGMVETAAYFVVREAVANAAKHSGAREVVVEIEEEGEMIVVRVRDDGSGGADPSGGGLSGLARRVAALDGRFTVDSPPNGPTTITAELPCG</sequence>
<dbReference type="Proteomes" id="UP000622547">
    <property type="component" value="Unassembled WGS sequence"/>
</dbReference>
<evidence type="ECO:0000256" key="4">
    <source>
        <dbReference type="ARBA" id="ARBA00022679"/>
    </source>
</evidence>
<dbReference type="GO" id="GO:0046983">
    <property type="term" value="F:protein dimerization activity"/>
    <property type="evidence" value="ECO:0007669"/>
    <property type="project" value="InterPro"/>
</dbReference>
<keyword evidence="11" id="KW-0472">Membrane</keyword>
<dbReference type="InterPro" id="IPR003594">
    <property type="entry name" value="HATPase_dom"/>
</dbReference>
<dbReference type="SUPFAM" id="SSF55874">
    <property type="entry name" value="ATPase domain of HSP90 chaperone/DNA topoisomerase II/histidine kinase"/>
    <property type="match status" value="1"/>
</dbReference>
<evidence type="ECO:0000256" key="7">
    <source>
        <dbReference type="ARBA" id="ARBA00022840"/>
    </source>
</evidence>
<evidence type="ECO:0000256" key="5">
    <source>
        <dbReference type="ARBA" id="ARBA00022741"/>
    </source>
</evidence>
<dbReference type="Gene3D" id="3.30.565.10">
    <property type="entry name" value="Histidine kinase-like ATPase, C-terminal domain"/>
    <property type="match status" value="1"/>
</dbReference>
<proteinExistence type="predicted"/>
<dbReference type="Gene3D" id="1.20.5.1930">
    <property type="match status" value="1"/>
</dbReference>
<dbReference type="GO" id="GO:0016020">
    <property type="term" value="C:membrane"/>
    <property type="evidence" value="ECO:0007669"/>
    <property type="project" value="InterPro"/>
</dbReference>
<name>A0A8J3U1H9_9ACTN</name>
<evidence type="ECO:0000256" key="3">
    <source>
        <dbReference type="ARBA" id="ARBA00022553"/>
    </source>
</evidence>
<keyword evidence="14" id="KW-1185">Reference proteome</keyword>
<evidence type="ECO:0000256" key="1">
    <source>
        <dbReference type="ARBA" id="ARBA00000085"/>
    </source>
</evidence>
<dbReference type="GO" id="GO:0000155">
    <property type="term" value="F:phosphorelay sensor kinase activity"/>
    <property type="evidence" value="ECO:0007669"/>
    <property type="project" value="InterPro"/>
</dbReference>
<dbReference type="Pfam" id="PF02518">
    <property type="entry name" value="HATPase_c"/>
    <property type="match status" value="1"/>
</dbReference>
<dbReference type="InterPro" id="IPR011712">
    <property type="entry name" value="Sig_transdc_His_kin_sub3_dim/P"/>
</dbReference>
<comment type="caution">
    <text evidence="13">The sequence shown here is derived from an EMBL/GenBank/DDBJ whole genome shotgun (WGS) entry which is preliminary data.</text>
</comment>
<keyword evidence="11" id="KW-1133">Transmembrane helix</keyword>
<keyword evidence="9" id="KW-0175">Coiled coil</keyword>
<evidence type="ECO:0000313" key="13">
    <source>
        <dbReference type="EMBL" id="GII36521.1"/>
    </source>
</evidence>
<feature type="coiled-coil region" evidence="9">
    <location>
        <begin position="236"/>
        <end position="263"/>
    </location>
</feature>
<feature type="domain" description="Histidine kinase/HSP90-like ATPase" evidence="12">
    <location>
        <begin position="302"/>
        <end position="390"/>
    </location>
</feature>
<evidence type="ECO:0000256" key="9">
    <source>
        <dbReference type="SAM" id="Coils"/>
    </source>
</evidence>
<evidence type="ECO:0000256" key="8">
    <source>
        <dbReference type="ARBA" id="ARBA00023012"/>
    </source>
</evidence>
<dbReference type="Pfam" id="PF07730">
    <property type="entry name" value="HisKA_3"/>
    <property type="match status" value="1"/>
</dbReference>
<dbReference type="EC" id="2.7.13.3" evidence="2"/>
<dbReference type="RefSeq" id="WP_204072219.1">
    <property type="nucleotide sequence ID" value="NZ_BAABHI010000012.1"/>
</dbReference>
<evidence type="ECO:0000256" key="11">
    <source>
        <dbReference type="SAM" id="Phobius"/>
    </source>
</evidence>
<dbReference type="SMART" id="SM00387">
    <property type="entry name" value="HATPase_c"/>
    <property type="match status" value="1"/>
</dbReference>
<feature type="transmembrane region" description="Helical" evidence="11">
    <location>
        <begin position="96"/>
        <end position="120"/>
    </location>
</feature>
<feature type="region of interest" description="Disordered" evidence="10">
    <location>
        <begin position="371"/>
        <end position="390"/>
    </location>
</feature>
<evidence type="ECO:0000313" key="14">
    <source>
        <dbReference type="Proteomes" id="UP000622547"/>
    </source>
</evidence>
<keyword evidence="11" id="KW-0812">Transmembrane</keyword>
<dbReference type="GO" id="GO:0005524">
    <property type="term" value="F:ATP binding"/>
    <property type="evidence" value="ECO:0007669"/>
    <property type="project" value="UniProtKB-KW"/>
</dbReference>
<dbReference type="InterPro" id="IPR036890">
    <property type="entry name" value="HATPase_C_sf"/>
</dbReference>